<reference evidence="1 2" key="1">
    <citation type="submission" date="2024-07" db="EMBL/GenBank/DDBJ databases">
        <title>Section-level genome sequencing and comparative genomics of Aspergillus sections Usti and Cavernicolus.</title>
        <authorList>
            <consortium name="Lawrence Berkeley National Laboratory"/>
            <person name="Nybo J.L."/>
            <person name="Vesth T.C."/>
            <person name="Theobald S."/>
            <person name="Frisvad J.C."/>
            <person name="Larsen T.O."/>
            <person name="Kjaerboelling I."/>
            <person name="Rothschild-Mancinelli K."/>
            <person name="Lyhne E.K."/>
            <person name="Kogle M.E."/>
            <person name="Barry K."/>
            <person name="Clum A."/>
            <person name="Na H."/>
            <person name="Ledsgaard L."/>
            <person name="Lin J."/>
            <person name="Lipzen A."/>
            <person name="Kuo A."/>
            <person name="Riley R."/>
            <person name="Mondo S."/>
            <person name="Labutti K."/>
            <person name="Haridas S."/>
            <person name="Pangalinan J."/>
            <person name="Salamov A.A."/>
            <person name="Simmons B.A."/>
            <person name="Magnuson J.K."/>
            <person name="Chen J."/>
            <person name="Drula E."/>
            <person name="Henrissat B."/>
            <person name="Wiebenga A."/>
            <person name="Lubbers R.J."/>
            <person name="Gomes A.C."/>
            <person name="Makela M.R."/>
            <person name="Stajich J."/>
            <person name="Grigoriev I.V."/>
            <person name="Mortensen U.H."/>
            <person name="De Vries R.P."/>
            <person name="Baker S.E."/>
            <person name="Andersen M.R."/>
        </authorList>
    </citation>
    <scope>NUCLEOTIDE SEQUENCE [LARGE SCALE GENOMIC DNA]</scope>
    <source>
        <strain evidence="1 2">CBS 588.65</strain>
    </source>
</reference>
<keyword evidence="2" id="KW-1185">Reference proteome</keyword>
<organism evidence="1 2">
    <name type="scientific">Aspergillus granulosus</name>
    <dbReference type="NCBI Taxonomy" id="176169"/>
    <lineage>
        <taxon>Eukaryota</taxon>
        <taxon>Fungi</taxon>
        <taxon>Dikarya</taxon>
        <taxon>Ascomycota</taxon>
        <taxon>Pezizomycotina</taxon>
        <taxon>Eurotiomycetes</taxon>
        <taxon>Eurotiomycetidae</taxon>
        <taxon>Eurotiales</taxon>
        <taxon>Aspergillaceae</taxon>
        <taxon>Aspergillus</taxon>
        <taxon>Aspergillus subgen. Nidulantes</taxon>
    </lineage>
</organism>
<evidence type="ECO:0000313" key="2">
    <source>
        <dbReference type="Proteomes" id="UP001610334"/>
    </source>
</evidence>
<gene>
    <name evidence="1" type="ORF">BJX63DRAFT_384615</name>
</gene>
<name>A0ABR4HTU9_9EURO</name>
<accession>A0ABR4HTU9</accession>
<comment type="caution">
    <text evidence="1">The sequence shown here is derived from an EMBL/GenBank/DDBJ whole genome shotgun (WGS) entry which is preliminary data.</text>
</comment>
<dbReference type="Proteomes" id="UP001610334">
    <property type="component" value="Unassembled WGS sequence"/>
</dbReference>
<proteinExistence type="predicted"/>
<evidence type="ECO:0000313" key="1">
    <source>
        <dbReference type="EMBL" id="KAL2818113.1"/>
    </source>
</evidence>
<protein>
    <submittedName>
        <fullName evidence="1">Uncharacterized protein</fullName>
    </submittedName>
</protein>
<sequence>MSPLSRSDPQSVSNFTCPRSIGRISLCSSRSSGAVNGIVNFHMPAVAPPRPQALSSSPPSTPANNLSRFHWSRPAKAQVLMLLVLTVLGNCPPPILSSRRSVGWFDKYRAA</sequence>
<dbReference type="EMBL" id="JBFXLT010000015">
    <property type="protein sequence ID" value="KAL2818113.1"/>
    <property type="molecule type" value="Genomic_DNA"/>
</dbReference>